<protein>
    <submittedName>
        <fullName evidence="1">DUF4188 domain-containing protein</fullName>
    </submittedName>
</protein>
<sequence>MLLNSRMTARPEGSFVVFLIGMRINKPLRVHKWWPVASAMPRMLTELYRQPELGLLCHEMWFSRTIILLQYWRSMDQLLAYAKDRSAAHLPAWQSFNRAIGTDGTVGIWHETYQAQPGSFENVYVNMPPFGLGKVGPLVEARGGLQSAAGRMQGEGRGEG</sequence>
<dbReference type="EMBL" id="JBBUTG010000012">
    <property type="protein sequence ID" value="MEK8032878.1"/>
    <property type="molecule type" value="Genomic_DNA"/>
</dbReference>
<dbReference type="Pfam" id="PF13826">
    <property type="entry name" value="Monooxy_af470-like"/>
    <property type="match status" value="1"/>
</dbReference>
<proteinExistence type="predicted"/>
<dbReference type="RefSeq" id="WP_341427292.1">
    <property type="nucleotide sequence ID" value="NZ_JBBUTG010000012.1"/>
</dbReference>
<dbReference type="InterPro" id="IPR025444">
    <property type="entry name" value="Monooxy_af470"/>
</dbReference>
<dbReference type="Proteomes" id="UP001371218">
    <property type="component" value="Unassembled WGS sequence"/>
</dbReference>
<reference evidence="1 2" key="1">
    <citation type="submission" date="2024-04" db="EMBL/GenBank/DDBJ databases">
        <title>Novel species of the genus Ideonella isolated from streams.</title>
        <authorList>
            <person name="Lu H."/>
        </authorList>
    </citation>
    <scope>NUCLEOTIDE SEQUENCE [LARGE SCALE GENOMIC DNA]</scope>
    <source>
        <strain evidence="1 2">DXS29W</strain>
    </source>
</reference>
<evidence type="ECO:0000313" key="1">
    <source>
        <dbReference type="EMBL" id="MEK8032878.1"/>
    </source>
</evidence>
<evidence type="ECO:0000313" key="2">
    <source>
        <dbReference type="Proteomes" id="UP001371218"/>
    </source>
</evidence>
<comment type="caution">
    <text evidence="1">The sequence shown here is derived from an EMBL/GenBank/DDBJ whole genome shotgun (WGS) entry which is preliminary data.</text>
</comment>
<keyword evidence="2" id="KW-1185">Reference proteome</keyword>
<accession>A0ABU9BWN8</accession>
<organism evidence="1 2">
    <name type="scientific">Ideonella lacteola</name>
    <dbReference type="NCBI Taxonomy" id="2984193"/>
    <lineage>
        <taxon>Bacteria</taxon>
        <taxon>Pseudomonadati</taxon>
        <taxon>Pseudomonadota</taxon>
        <taxon>Betaproteobacteria</taxon>
        <taxon>Burkholderiales</taxon>
        <taxon>Sphaerotilaceae</taxon>
        <taxon>Ideonella</taxon>
    </lineage>
</organism>
<gene>
    <name evidence="1" type="ORF">AACH06_18820</name>
</gene>
<name>A0ABU9BWN8_9BURK</name>